<comment type="caution">
    <text evidence="9">The sequence shown here is derived from an EMBL/GenBank/DDBJ whole genome shotgun (WGS) entry which is preliminary data.</text>
</comment>
<evidence type="ECO:0000259" key="7">
    <source>
        <dbReference type="PROSITE" id="PS50004"/>
    </source>
</evidence>
<sequence length="404" mass="46129">MVSGPLKELLNYTTGITFEGFAAAEKLNCSFYMSSFVEDKGQNFIKTQARDFVKYTQRQNSRIYPNGSRINSSNYMPQIFWNVGCQMVALNYQTSDLPVQLNQAKYEFNGGTGFIQKPWVMMREGGGAGIFNPFTQSKLEDVVPARLSIKIISGSFLTDKRTNCIVEAEMYGLPADTVRHKYTKKAAAPHPFWNEPPFTFKRILLPELAILRIAVFDDDRELVGQRCLPVSHIRPGFRYIPLRDKHNQPLPMAMLFVNIKVEDWVPNEMEDVVAMLMDPISFATKALEELAKGDDLDDLGEEGTEVDNPGTDGVPQTTLKPSGRTDPDQRRRPRRPSLLPRPPRTCSPLQTRGPPRPPRFPRYLLRRTCRISRTRYRVSTERVRGRPPSLSRSTRRPSRNRRSS</sequence>
<dbReference type="Gene3D" id="3.20.20.190">
    <property type="entry name" value="Phosphatidylinositol (PI) phosphodiesterase"/>
    <property type="match status" value="1"/>
</dbReference>
<feature type="domain" description="PI-PLC Y-box" evidence="8">
    <location>
        <begin position="6"/>
        <end position="121"/>
    </location>
</feature>
<feature type="compositionally biased region" description="Basic residues" evidence="6">
    <location>
        <begin position="364"/>
        <end position="376"/>
    </location>
</feature>
<dbReference type="PANTHER" id="PTHR10336:SF36">
    <property type="entry name" value="1-PHOSPHATIDYLINOSITOL 4,5-BISPHOSPHATE PHOSPHODIESTERASE BETA-4"/>
    <property type="match status" value="1"/>
</dbReference>
<dbReference type="InterPro" id="IPR000008">
    <property type="entry name" value="C2_dom"/>
</dbReference>
<proteinExistence type="predicted"/>
<dbReference type="GO" id="GO:0004435">
    <property type="term" value="F:phosphatidylinositol-4,5-bisphosphate phospholipase C activity"/>
    <property type="evidence" value="ECO:0007669"/>
    <property type="project" value="UniProtKB-EC"/>
</dbReference>
<keyword evidence="2 5" id="KW-0378">Hydrolase</keyword>
<dbReference type="PROSITE" id="PS50004">
    <property type="entry name" value="C2"/>
    <property type="match status" value="1"/>
</dbReference>
<dbReference type="Proteomes" id="UP001174909">
    <property type="component" value="Unassembled WGS sequence"/>
</dbReference>
<dbReference type="EC" id="3.1.4.11" evidence="1 5"/>
<evidence type="ECO:0000313" key="10">
    <source>
        <dbReference type="Proteomes" id="UP001174909"/>
    </source>
</evidence>
<dbReference type="InterPro" id="IPR035892">
    <property type="entry name" value="C2_domain_sf"/>
</dbReference>
<feature type="compositionally biased region" description="Basic residues" evidence="6">
    <location>
        <begin position="393"/>
        <end position="404"/>
    </location>
</feature>
<dbReference type="CDD" id="cd00275">
    <property type="entry name" value="C2_PLC_like"/>
    <property type="match status" value="1"/>
</dbReference>
<dbReference type="GO" id="GO:0016042">
    <property type="term" value="P:lipid catabolic process"/>
    <property type="evidence" value="ECO:0007669"/>
    <property type="project" value="UniProtKB-KW"/>
</dbReference>
<keyword evidence="10" id="KW-1185">Reference proteome</keyword>
<dbReference type="InterPro" id="IPR017946">
    <property type="entry name" value="PLC-like_Pdiesterase_TIM-brl"/>
</dbReference>
<dbReference type="EMBL" id="CASHTH010002427">
    <property type="protein sequence ID" value="CAI8029701.1"/>
    <property type="molecule type" value="Genomic_DNA"/>
</dbReference>
<dbReference type="SUPFAM" id="SSF51695">
    <property type="entry name" value="PLC-like phosphodiesterases"/>
    <property type="match status" value="1"/>
</dbReference>
<dbReference type="Pfam" id="PF00387">
    <property type="entry name" value="PI-PLC-Y"/>
    <property type="match status" value="1"/>
</dbReference>
<evidence type="ECO:0000256" key="4">
    <source>
        <dbReference type="ARBA" id="ARBA00023098"/>
    </source>
</evidence>
<evidence type="ECO:0000259" key="8">
    <source>
        <dbReference type="PROSITE" id="PS50008"/>
    </source>
</evidence>
<protein>
    <recommendedName>
        <fullName evidence="1 5">Phosphoinositide phospholipase C</fullName>
        <ecNumber evidence="1 5">3.1.4.11</ecNumber>
    </recommendedName>
</protein>
<dbReference type="SMART" id="SM00149">
    <property type="entry name" value="PLCYc"/>
    <property type="match status" value="1"/>
</dbReference>
<evidence type="ECO:0000313" key="9">
    <source>
        <dbReference type="EMBL" id="CAI8029701.1"/>
    </source>
</evidence>
<dbReference type="InterPro" id="IPR001192">
    <property type="entry name" value="PI-PLC_fam"/>
</dbReference>
<dbReference type="PANTHER" id="PTHR10336">
    <property type="entry name" value="PHOSPHOINOSITIDE-SPECIFIC PHOSPHOLIPASE C FAMILY PROTEIN"/>
    <property type="match status" value="1"/>
</dbReference>
<dbReference type="InterPro" id="IPR001711">
    <property type="entry name" value="PLipase_C_Pinositol-sp_Y"/>
</dbReference>
<evidence type="ECO:0000256" key="6">
    <source>
        <dbReference type="SAM" id="MobiDB-lite"/>
    </source>
</evidence>
<dbReference type="AlphaFoldDB" id="A0AA35SJA1"/>
<feature type="compositionally biased region" description="Acidic residues" evidence="6">
    <location>
        <begin position="296"/>
        <end position="305"/>
    </location>
</feature>
<dbReference type="PRINTS" id="PR00390">
    <property type="entry name" value="PHPHLIPASEC"/>
</dbReference>
<dbReference type="GO" id="GO:0046488">
    <property type="term" value="P:phosphatidylinositol metabolic process"/>
    <property type="evidence" value="ECO:0007669"/>
    <property type="project" value="TreeGrafter"/>
</dbReference>
<evidence type="ECO:0000256" key="1">
    <source>
        <dbReference type="ARBA" id="ARBA00012368"/>
    </source>
</evidence>
<dbReference type="SMART" id="SM00239">
    <property type="entry name" value="C2"/>
    <property type="match status" value="1"/>
</dbReference>
<feature type="domain" description="C2" evidence="7">
    <location>
        <begin position="125"/>
        <end position="250"/>
    </location>
</feature>
<organism evidence="9 10">
    <name type="scientific">Geodia barretti</name>
    <name type="common">Barrett's horny sponge</name>
    <dbReference type="NCBI Taxonomy" id="519541"/>
    <lineage>
        <taxon>Eukaryota</taxon>
        <taxon>Metazoa</taxon>
        <taxon>Porifera</taxon>
        <taxon>Demospongiae</taxon>
        <taxon>Heteroscleromorpha</taxon>
        <taxon>Tetractinellida</taxon>
        <taxon>Astrophorina</taxon>
        <taxon>Geodiidae</taxon>
        <taxon>Geodia</taxon>
    </lineage>
</organism>
<dbReference type="Gene3D" id="2.60.40.150">
    <property type="entry name" value="C2 domain"/>
    <property type="match status" value="1"/>
</dbReference>
<dbReference type="PROSITE" id="PS50008">
    <property type="entry name" value="PIPLC_Y_DOMAIN"/>
    <property type="match status" value="1"/>
</dbReference>
<comment type="catalytic activity">
    <reaction evidence="5">
        <text>a 1,2-diacyl-sn-glycero-3-phospho-(1D-myo-inositol-4,5-bisphosphate) + H2O = 1D-myo-inositol 1,4,5-trisphosphate + a 1,2-diacyl-sn-glycerol + H(+)</text>
        <dbReference type="Rhea" id="RHEA:33179"/>
        <dbReference type="ChEBI" id="CHEBI:15377"/>
        <dbReference type="ChEBI" id="CHEBI:15378"/>
        <dbReference type="ChEBI" id="CHEBI:17815"/>
        <dbReference type="ChEBI" id="CHEBI:58456"/>
        <dbReference type="ChEBI" id="CHEBI:203600"/>
        <dbReference type="EC" id="3.1.4.11"/>
    </reaction>
</comment>
<keyword evidence="3 5" id="KW-0442">Lipid degradation</keyword>
<dbReference type="SUPFAM" id="SSF49562">
    <property type="entry name" value="C2 domain (Calcium/lipid-binding domain, CaLB)"/>
    <property type="match status" value="1"/>
</dbReference>
<reference evidence="9" key="1">
    <citation type="submission" date="2023-03" db="EMBL/GenBank/DDBJ databases">
        <authorList>
            <person name="Steffen K."/>
            <person name="Cardenas P."/>
        </authorList>
    </citation>
    <scope>NUCLEOTIDE SEQUENCE</scope>
</reference>
<keyword evidence="4 5" id="KW-0443">Lipid metabolism</keyword>
<accession>A0AA35SJA1</accession>
<feature type="region of interest" description="Disordered" evidence="6">
    <location>
        <begin position="296"/>
        <end position="404"/>
    </location>
</feature>
<dbReference type="GO" id="GO:0048015">
    <property type="term" value="P:phosphatidylinositol-mediated signaling"/>
    <property type="evidence" value="ECO:0007669"/>
    <property type="project" value="TreeGrafter"/>
</dbReference>
<evidence type="ECO:0000256" key="5">
    <source>
        <dbReference type="RuleBase" id="RU361133"/>
    </source>
</evidence>
<evidence type="ECO:0000256" key="2">
    <source>
        <dbReference type="ARBA" id="ARBA00022801"/>
    </source>
</evidence>
<dbReference type="GO" id="GO:0051209">
    <property type="term" value="P:release of sequestered calcium ion into cytosol"/>
    <property type="evidence" value="ECO:0007669"/>
    <property type="project" value="TreeGrafter"/>
</dbReference>
<name>A0AA35SJA1_GEOBA</name>
<evidence type="ECO:0000256" key="3">
    <source>
        <dbReference type="ARBA" id="ARBA00022963"/>
    </source>
</evidence>
<gene>
    <name evidence="9" type="ORF">GBAR_LOCUS16847</name>
</gene>